<proteinExistence type="predicted"/>
<keyword evidence="3" id="KW-1185">Reference proteome</keyword>
<dbReference type="PANTHER" id="PTHR33303:SF2">
    <property type="entry name" value="COA-BINDING DOMAIN-CONTAINING PROTEIN"/>
    <property type="match status" value="1"/>
</dbReference>
<gene>
    <name evidence="2" type="ORF">JX265_011062</name>
</gene>
<dbReference type="Gene3D" id="3.40.50.720">
    <property type="entry name" value="NAD(P)-binding Rossmann-like Domain"/>
    <property type="match status" value="1"/>
</dbReference>
<dbReference type="SUPFAM" id="SSF51735">
    <property type="entry name" value="NAD(P)-binding Rossmann-fold domains"/>
    <property type="match status" value="1"/>
</dbReference>
<comment type="caution">
    <text evidence="2">The sequence shown here is derived from an EMBL/GenBank/DDBJ whole genome shotgun (WGS) entry which is preliminary data.</text>
</comment>
<evidence type="ECO:0000259" key="1">
    <source>
        <dbReference type="Pfam" id="PF13380"/>
    </source>
</evidence>
<dbReference type="Pfam" id="PF13380">
    <property type="entry name" value="CoA_binding_2"/>
    <property type="match status" value="1"/>
</dbReference>
<name>A0A9P9WD65_9PEZI</name>
<reference evidence="2" key="1">
    <citation type="submission" date="2021-03" db="EMBL/GenBank/DDBJ databases">
        <title>Revisited historic fungal species revealed as producer of novel bioactive compounds through whole genome sequencing and comparative genomics.</title>
        <authorList>
            <person name="Vignolle G.A."/>
            <person name="Hochenegger N."/>
            <person name="Mach R.L."/>
            <person name="Mach-Aigner A.R."/>
            <person name="Javad Rahimi M."/>
            <person name="Salim K.A."/>
            <person name="Chan C.M."/>
            <person name="Lim L.B.L."/>
            <person name="Cai F."/>
            <person name="Druzhinina I.S."/>
            <person name="U'Ren J.M."/>
            <person name="Derntl C."/>
        </authorList>
    </citation>
    <scope>NUCLEOTIDE SEQUENCE</scope>
    <source>
        <strain evidence="2">TUCIM 5799</strain>
    </source>
</reference>
<dbReference type="Proteomes" id="UP000829685">
    <property type="component" value="Unassembled WGS sequence"/>
</dbReference>
<dbReference type="EMBL" id="JAFIMR010000039">
    <property type="protein sequence ID" value="KAI1857647.1"/>
    <property type="molecule type" value="Genomic_DNA"/>
</dbReference>
<evidence type="ECO:0000313" key="3">
    <source>
        <dbReference type="Proteomes" id="UP000829685"/>
    </source>
</evidence>
<protein>
    <recommendedName>
        <fullName evidence="1">CoA-binding domain-containing protein</fullName>
    </recommendedName>
</protein>
<dbReference type="InterPro" id="IPR003781">
    <property type="entry name" value="CoA-bd"/>
</dbReference>
<dbReference type="InterPro" id="IPR036291">
    <property type="entry name" value="NAD(P)-bd_dom_sf"/>
</dbReference>
<dbReference type="AlphaFoldDB" id="A0A9P9WD65"/>
<dbReference type="PANTHER" id="PTHR33303">
    <property type="entry name" value="CYTOPLASMIC PROTEIN-RELATED"/>
    <property type="match status" value="1"/>
</dbReference>
<organism evidence="2 3">
    <name type="scientific">Neoarthrinium moseri</name>
    <dbReference type="NCBI Taxonomy" id="1658444"/>
    <lineage>
        <taxon>Eukaryota</taxon>
        <taxon>Fungi</taxon>
        <taxon>Dikarya</taxon>
        <taxon>Ascomycota</taxon>
        <taxon>Pezizomycotina</taxon>
        <taxon>Sordariomycetes</taxon>
        <taxon>Xylariomycetidae</taxon>
        <taxon>Amphisphaeriales</taxon>
        <taxon>Apiosporaceae</taxon>
        <taxon>Neoarthrinium</taxon>
    </lineage>
</organism>
<evidence type="ECO:0000313" key="2">
    <source>
        <dbReference type="EMBL" id="KAI1857647.1"/>
    </source>
</evidence>
<feature type="domain" description="CoA-binding" evidence="1">
    <location>
        <begin position="59"/>
        <end position="146"/>
    </location>
</feature>
<accession>A0A9P9WD65</accession>
<sequence length="184" mass="19229">MSTEANACAFFSSPYFAVVGASSNPAKFGHKSESHQPDASTHSRPGFISTTATLSQLTVFAWYTYHSLPATPINPGSATISVDTQAYDTKPALSALPHPKETSVSIITPPPATLQVLKEAKELGIPAVWLQPGTFDDAVLKFARGKAEDGGYGGEVVAGDGGRGHEGWCVLVDGEKALKAVGKL</sequence>